<feature type="compositionally biased region" description="Low complexity" evidence="6">
    <location>
        <begin position="502"/>
        <end position="518"/>
    </location>
</feature>
<dbReference type="Proteomes" id="UP001205105">
    <property type="component" value="Unassembled WGS sequence"/>
</dbReference>
<dbReference type="InterPro" id="IPR036955">
    <property type="entry name" value="AP2/ERF_dom_sf"/>
</dbReference>
<evidence type="ECO:0000256" key="2">
    <source>
        <dbReference type="ARBA" id="ARBA00023015"/>
    </source>
</evidence>
<feature type="region of interest" description="Disordered" evidence="6">
    <location>
        <begin position="545"/>
        <end position="576"/>
    </location>
</feature>
<dbReference type="PROSITE" id="PS51032">
    <property type="entry name" value="AP2_ERF"/>
    <property type="match status" value="1"/>
</dbReference>
<keyword evidence="2" id="KW-0805">Transcription regulation</keyword>
<dbReference type="PANTHER" id="PTHR32467:SF90">
    <property type="entry name" value="AP2-LIKE ETHYLENE-RESPONSIVE TRANSCRIPTION FACTOR AIL1"/>
    <property type="match status" value="1"/>
</dbReference>
<feature type="compositionally biased region" description="Low complexity" evidence="6">
    <location>
        <begin position="565"/>
        <end position="576"/>
    </location>
</feature>
<dbReference type="PANTHER" id="PTHR32467">
    <property type="entry name" value="AP2-LIKE ETHYLENE-RESPONSIVE TRANSCRIPTION FACTOR"/>
    <property type="match status" value="1"/>
</dbReference>
<dbReference type="Gene3D" id="3.30.730.10">
    <property type="entry name" value="AP2/ERF domain"/>
    <property type="match status" value="1"/>
</dbReference>
<evidence type="ECO:0000256" key="3">
    <source>
        <dbReference type="ARBA" id="ARBA00023125"/>
    </source>
</evidence>
<keyword evidence="5" id="KW-0539">Nucleus</keyword>
<name>A0AAD5DNC7_9CHLO</name>
<feature type="compositionally biased region" description="Low complexity" evidence="6">
    <location>
        <begin position="270"/>
        <end position="285"/>
    </location>
</feature>
<feature type="compositionally biased region" description="Pro residues" evidence="6">
    <location>
        <begin position="208"/>
        <end position="232"/>
    </location>
</feature>
<evidence type="ECO:0000259" key="7">
    <source>
        <dbReference type="PROSITE" id="PS51032"/>
    </source>
</evidence>
<evidence type="ECO:0000313" key="8">
    <source>
        <dbReference type="EMBL" id="KAI7839548.1"/>
    </source>
</evidence>
<sequence length="835" mass="84611">MPHDYLREVAALAAAAAALGLPIPPPPQPLAPQPQMAFMPVAEAGGRGSKEGDADAARMEGEGQGSDCEGSTDGSEEGLAAGATAARLPHSPSTVAAAATAAMEEAAAAAAVAVRSLAGFQGPQGLGGSQRTWRRTYQAADQLPGGMEYEEPVPVSDLFGPSDSWLHAAPSTLARPPRDTVRQAATAAATGFEAARPPTHAVPARRAQPPPAPAAAPRPRPAVPAPPRPAARPAPSSITGLLQSIPETSEGPAFSLGGSFPPHDQPPLPQQRQQHAGRQAAHPAPSGFTAAGGLSQAMAALDGACMSEMPFSLMVEGGPAAEVGDVAEQLALAAKHEAAAADVAATLEALGCGRLQGGPRQSTAAGEHERELMPPPPPRRAAARQPPAGLSREQLAAAVLAATEAAHPSAAGWDASDTDEGMADSFGGPTTEVPAGPPAEPPGSARRSCRLAAVVPAAPADSLAAGRSPAVQMRQVDGAADSPSDSPNPRRRTRSRKRRSEAPAGRADGASGAGSEAEPYSATPAAAAAAAGGFNRTWSGLFVGSGDPQASIGPSDSNGARRQAHQAQQQQVADPARQPRGLARLLHQPAAPAAAAGAGALLHALAGGASTGHQPPHLMKTSQFRGVSWCKRRSLWEAAISIDGKRERPALRCQSAAAAAAAAAAHAFAGALDPNVDPGTLAAAAALEAVDAGATIEDAAAAAGAAAAVALHPVPLVKSSKYQGVCLCGSNRRWQAQVTYKRKRHYLGMHGSEESAAKAYDQGAIALLGTGARTNFPLNCYNVQALMREGIQSVAARLKELGKAEVAAAERPRSAHRRAGAAAEDCQEDELFMEE</sequence>
<dbReference type="GO" id="GO:0005634">
    <property type="term" value="C:nucleus"/>
    <property type="evidence" value="ECO:0007669"/>
    <property type="project" value="UniProtKB-SubCell"/>
</dbReference>
<keyword evidence="4" id="KW-0804">Transcription</keyword>
<dbReference type="SUPFAM" id="SSF54171">
    <property type="entry name" value="DNA-binding domain"/>
    <property type="match status" value="1"/>
</dbReference>
<feature type="compositionally biased region" description="Basic residues" evidence="6">
    <location>
        <begin position="489"/>
        <end position="499"/>
    </location>
</feature>
<accession>A0AAD5DNC7</accession>
<protein>
    <recommendedName>
        <fullName evidence="7">AP2/ERF domain-containing protein</fullName>
    </recommendedName>
</protein>
<feature type="compositionally biased region" description="Basic and acidic residues" evidence="6">
    <location>
        <begin position="48"/>
        <end position="61"/>
    </location>
</feature>
<comment type="caution">
    <text evidence="8">The sequence shown here is derived from an EMBL/GenBank/DDBJ whole genome shotgun (WGS) entry which is preliminary data.</text>
</comment>
<evidence type="ECO:0000313" key="9">
    <source>
        <dbReference type="Proteomes" id="UP001205105"/>
    </source>
</evidence>
<feature type="region of interest" description="Disordered" evidence="6">
    <location>
        <begin position="169"/>
        <end position="289"/>
    </location>
</feature>
<proteinExistence type="predicted"/>
<evidence type="ECO:0000256" key="5">
    <source>
        <dbReference type="ARBA" id="ARBA00023242"/>
    </source>
</evidence>
<evidence type="ECO:0000256" key="4">
    <source>
        <dbReference type="ARBA" id="ARBA00023163"/>
    </source>
</evidence>
<dbReference type="SMART" id="SM00380">
    <property type="entry name" value="AP2"/>
    <property type="match status" value="1"/>
</dbReference>
<feature type="domain" description="AP2/ERF" evidence="7">
    <location>
        <begin position="721"/>
        <end position="777"/>
    </location>
</feature>
<feature type="compositionally biased region" description="Acidic residues" evidence="6">
    <location>
        <begin position="825"/>
        <end position="835"/>
    </location>
</feature>
<feature type="compositionally biased region" description="Polar residues" evidence="6">
    <location>
        <begin position="236"/>
        <end position="247"/>
    </location>
</feature>
<organism evidence="8 9">
    <name type="scientific">Chlorella ohadii</name>
    <dbReference type="NCBI Taxonomy" id="2649997"/>
    <lineage>
        <taxon>Eukaryota</taxon>
        <taxon>Viridiplantae</taxon>
        <taxon>Chlorophyta</taxon>
        <taxon>core chlorophytes</taxon>
        <taxon>Trebouxiophyceae</taxon>
        <taxon>Chlorellales</taxon>
        <taxon>Chlorellaceae</taxon>
        <taxon>Chlorella clade</taxon>
        <taxon>Chlorella</taxon>
    </lineage>
</organism>
<dbReference type="InterPro" id="IPR001471">
    <property type="entry name" value="AP2/ERF_dom"/>
</dbReference>
<dbReference type="GO" id="GO:0003700">
    <property type="term" value="F:DNA-binding transcription factor activity"/>
    <property type="evidence" value="ECO:0007669"/>
    <property type="project" value="InterPro"/>
</dbReference>
<dbReference type="InterPro" id="IPR016177">
    <property type="entry name" value="DNA-bd_dom_sf"/>
</dbReference>
<feature type="region of interest" description="Disordered" evidence="6">
    <location>
        <begin position="809"/>
        <end position="835"/>
    </location>
</feature>
<keyword evidence="9" id="KW-1185">Reference proteome</keyword>
<feature type="region of interest" description="Disordered" evidence="6">
    <location>
        <begin position="356"/>
        <end position="391"/>
    </location>
</feature>
<evidence type="ECO:0000256" key="6">
    <source>
        <dbReference type="SAM" id="MobiDB-lite"/>
    </source>
</evidence>
<evidence type="ECO:0000256" key="1">
    <source>
        <dbReference type="ARBA" id="ARBA00004123"/>
    </source>
</evidence>
<feature type="region of interest" description="Disordered" evidence="6">
    <location>
        <begin position="21"/>
        <end position="78"/>
    </location>
</feature>
<feature type="region of interest" description="Disordered" evidence="6">
    <location>
        <begin position="408"/>
        <end position="448"/>
    </location>
</feature>
<dbReference type="GO" id="GO:0003677">
    <property type="term" value="F:DNA binding"/>
    <property type="evidence" value="ECO:0007669"/>
    <property type="project" value="UniProtKB-KW"/>
</dbReference>
<keyword evidence="3" id="KW-0238">DNA-binding</keyword>
<feature type="compositionally biased region" description="Low complexity" evidence="6">
    <location>
        <begin position="184"/>
        <end position="207"/>
    </location>
</feature>
<gene>
    <name evidence="8" type="ORF">COHA_006730</name>
</gene>
<dbReference type="EMBL" id="JADXDR010000099">
    <property type="protein sequence ID" value="KAI7839548.1"/>
    <property type="molecule type" value="Genomic_DNA"/>
</dbReference>
<dbReference type="AlphaFoldDB" id="A0AAD5DNC7"/>
<feature type="region of interest" description="Disordered" evidence="6">
    <location>
        <begin position="461"/>
        <end position="518"/>
    </location>
</feature>
<comment type="subcellular location">
    <subcellularLocation>
        <location evidence="1">Nucleus</location>
    </subcellularLocation>
</comment>
<reference evidence="8" key="1">
    <citation type="submission" date="2020-11" db="EMBL/GenBank/DDBJ databases">
        <title>Chlorella ohadii genome sequencing and assembly.</title>
        <authorList>
            <person name="Murik O."/>
            <person name="Treves H."/>
            <person name="Kedem I."/>
            <person name="Shotland Y."/>
            <person name="Kaplan A."/>
        </authorList>
    </citation>
    <scope>NUCLEOTIDE SEQUENCE</scope>
    <source>
        <strain evidence="8">1</strain>
    </source>
</reference>
<feature type="compositionally biased region" description="Pro residues" evidence="6">
    <location>
        <begin position="22"/>
        <end position="32"/>
    </location>
</feature>